<dbReference type="EMBL" id="LTDM01000066">
    <property type="protein sequence ID" value="OLS01548.1"/>
    <property type="molecule type" value="Genomic_DNA"/>
</dbReference>
<evidence type="ECO:0000256" key="2">
    <source>
        <dbReference type="ARBA" id="ARBA00022448"/>
    </source>
</evidence>
<protein>
    <submittedName>
        <fullName evidence="9">Putative aliphatic sulfonates transport permease protein SsuC</fullName>
    </submittedName>
</protein>
<accession>A0A1U7M2X7</accession>
<feature type="transmembrane region" description="Helical" evidence="7">
    <location>
        <begin position="70"/>
        <end position="88"/>
    </location>
</feature>
<dbReference type="GO" id="GO:0005886">
    <property type="term" value="C:plasma membrane"/>
    <property type="evidence" value="ECO:0007669"/>
    <property type="project" value="UniProtKB-SubCell"/>
</dbReference>
<comment type="similarity">
    <text evidence="7">Belongs to the binding-protein-dependent transport system permease family.</text>
</comment>
<dbReference type="InterPro" id="IPR035906">
    <property type="entry name" value="MetI-like_sf"/>
</dbReference>
<dbReference type="PANTHER" id="PTHR30151:SF20">
    <property type="entry name" value="ABC TRANSPORTER PERMEASE PROTEIN HI_0355-RELATED"/>
    <property type="match status" value="1"/>
</dbReference>
<dbReference type="AlphaFoldDB" id="A0A1U7M2X7"/>
<keyword evidence="4 7" id="KW-0812">Transmembrane</keyword>
<feature type="transmembrane region" description="Helical" evidence="7">
    <location>
        <begin position="219"/>
        <end position="240"/>
    </location>
</feature>
<feature type="transmembrane region" description="Helical" evidence="7">
    <location>
        <begin position="7"/>
        <end position="25"/>
    </location>
</feature>
<evidence type="ECO:0000256" key="1">
    <source>
        <dbReference type="ARBA" id="ARBA00004651"/>
    </source>
</evidence>
<evidence type="ECO:0000256" key="4">
    <source>
        <dbReference type="ARBA" id="ARBA00022692"/>
    </source>
</evidence>
<dbReference type="GO" id="GO:0055085">
    <property type="term" value="P:transmembrane transport"/>
    <property type="evidence" value="ECO:0007669"/>
    <property type="project" value="InterPro"/>
</dbReference>
<sequence length="268" mass="29738">MEKKRYFIITMRLLLIGVFVISWEWSARKQIYNPLFTSYPSAIVKDLVEFYTSGDLIKHTSVTLHEALTGLLYGTIVGVIVGLILGQFEMLGKILLPIITAIHGIPQLTLAPVYILWFGLGLTSKIFLAGLMVFFNVFFSTYAGVRNVEPKLIESATLLGATKIQTLFHIVLPSSMPFILSGIRVGVGSSLVGAIIGEYIGASAGFGWMIAYASSFFNIARVMSCILILLIVGIILNFSLDKIENYLLRWRSPSNLSLQNKKNLKESY</sequence>
<dbReference type="Proteomes" id="UP000186112">
    <property type="component" value="Unassembled WGS sequence"/>
</dbReference>
<dbReference type="SUPFAM" id="SSF161098">
    <property type="entry name" value="MetI-like"/>
    <property type="match status" value="1"/>
</dbReference>
<keyword evidence="2 7" id="KW-0813">Transport</keyword>
<evidence type="ECO:0000313" key="10">
    <source>
        <dbReference type="Proteomes" id="UP000186112"/>
    </source>
</evidence>
<feature type="transmembrane region" description="Helical" evidence="7">
    <location>
        <begin position="191"/>
        <end position="212"/>
    </location>
</feature>
<dbReference type="CDD" id="cd06261">
    <property type="entry name" value="TM_PBP2"/>
    <property type="match status" value="1"/>
</dbReference>
<evidence type="ECO:0000256" key="5">
    <source>
        <dbReference type="ARBA" id="ARBA00022989"/>
    </source>
</evidence>
<feature type="domain" description="ABC transmembrane type-1" evidence="8">
    <location>
        <begin position="60"/>
        <end position="240"/>
    </location>
</feature>
<evidence type="ECO:0000256" key="6">
    <source>
        <dbReference type="ARBA" id="ARBA00023136"/>
    </source>
</evidence>
<keyword evidence="5 7" id="KW-1133">Transmembrane helix</keyword>
<evidence type="ECO:0000256" key="3">
    <source>
        <dbReference type="ARBA" id="ARBA00022475"/>
    </source>
</evidence>
<organism evidence="9 10">
    <name type="scientific">Tissierella creatinophila DSM 6911</name>
    <dbReference type="NCBI Taxonomy" id="1123403"/>
    <lineage>
        <taxon>Bacteria</taxon>
        <taxon>Bacillati</taxon>
        <taxon>Bacillota</taxon>
        <taxon>Tissierellia</taxon>
        <taxon>Tissierellales</taxon>
        <taxon>Tissierellaceae</taxon>
        <taxon>Tissierella</taxon>
    </lineage>
</organism>
<comment type="subcellular location">
    <subcellularLocation>
        <location evidence="1 7">Cell membrane</location>
        <topology evidence="1 7">Multi-pass membrane protein</topology>
    </subcellularLocation>
</comment>
<dbReference type="PROSITE" id="PS50928">
    <property type="entry name" value="ABC_TM1"/>
    <property type="match status" value="1"/>
</dbReference>
<proteinExistence type="inferred from homology"/>
<keyword evidence="6 7" id="KW-0472">Membrane</keyword>
<dbReference type="PANTHER" id="PTHR30151">
    <property type="entry name" value="ALKANE SULFONATE ABC TRANSPORTER-RELATED, MEMBRANE SUBUNIT"/>
    <property type="match status" value="1"/>
</dbReference>
<evidence type="ECO:0000313" key="9">
    <source>
        <dbReference type="EMBL" id="OLS01548.1"/>
    </source>
</evidence>
<dbReference type="Gene3D" id="1.10.3720.10">
    <property type="entry name" value="MetI-like"/>
    <property type="match status" value="1"/>
</dbReference>
<dbReference type="Pfam" id="PF00528">
    <property type="entry name" value="BPD_transp_1"/>
    <property type="match status" value="1"/>
</dbReference>
<gene>
    <name evidence="9" type="primary">ssuC_7</name>
    <name evidence="9" type="ORF">TICRE_25870</name>
</gene>
<name>A0A1U7M2X7_TISCR</name>
<keyword evidence="3" id="KW-1003">Cell membrane</keyword>
<dbReference type="InterPro" id="IPR000515">
    <property type="entry name" value="MetI-like"/>
</dbReference>
<evidence type="ECO:0000256" key="7">
    <source>
        <dbReference type="RuleBase" id="RU363032"/>
    </source>
</evidence>
<keyword evidence="10" id="KW-1185">Reference proteome</keyword>
<comment type="caution">
    <text evidence="9">The sequence shown here is derived from an EMBL/GenBank/DDBJ whole genome shotgun (WGS) entry which is preliminary data.</text>
</comment>
<feature type="transmembrane region" description="Helical" evidence="7">
    <location>
        <begin position="95"/>
        <end position="120"/>
    </location>
</feature>
<dbReference type="OrthoDB" id="9804353at2"/>
<feature type="transmembrane region" description="Helical" evidence="7">
    <location>
        <begin position="126"/>
        <end position="145"/>
    </location>
</feature>
<reference evidence="9 10" key="1">
    <citation type="submission" date="2016-02" db="EMBL/GenBank/DDBJ databases">
        <title>Genome sequence of Tissierella creatinophila DSM 6911.</title>
        <authorList>
            <person name="Poehlein A."/>
            <person name="Daniel R."/>
        </authorList>
    </citation>
    <scope>NUCLEOTIDE SEQUENCE [LARGE SCALE GENOMIC DNA]</scope>
    <source>
        <strain evidence="9 10">DSM 6911</strain>
    </source>
</reference>
<evidence type="ECO:0000259" key="8">
    <source>
        <dbReference type="PROSITE" id="PS50928"/>
    </source>
</evidence>